<evidence type="ECO:0000313" key="2">
    <source>
        <dbReference type="Proteomes" id="UP000614350"/>
    </source>
</evidence>
<keyword evidence="2" id="KW-1185">Reference proteome</keyword>
<name>A0A834KR67_VESVU</name>
<dbReference type="EMBL" id="JACSEA010000001">
    <property type="protein sequence ID" value="KAF7411478.1"/>
    <property type="molecule type" value="Genomic_DNA"/>
</dbReference>
<protein>
    <submittedName>
        <fullName evidence="1">Uncharacterized protein</fullName>
    </submittedName>
</protein>
<organism evidence="1 2">
    <name type="scientific">Vespula vulgaris</name>
    <name type="common">Yellow jacket</name>
    <name type="synonym">Wasp</name>
    <dbReference type="NCBI Taxonomy" id="7454"/>
    <lineage>
        <taxon>Eukaryota</taxon>
        <taxon>Metazoa</taxon>
        <taxon>Ecdysozoa</taxon>
        <taxon>Arthropoda</taxon>
        <taxon>Hexapoda</taxon>
        <taxon>Insecta</taxon>
        <taxon>Pterygota</taxon>
        <taxon>Neoptera</taxon>
        <taxon>Endopterygota</taxon>
        <taxon>Hymenoptera</taxon>
        <taxon>Apocrita</taxon>
        <taxon>Aculeata</taxon>
        <taxon>Vespoidea</taxon>
        <taxon>Vespidae</taxon>
        <taxon>Vespinae</taxon>
        <taxon>Vespula</taxon>
    </lineage>
</organism>
<comment type="caution">
    <text evidence="1">The sequence shown here is derived from an EMBL/GenBank/DDBJ whole genome shotgun (WGS) entry which is preliminary data.</text>
</comment>
<dbReference type="AlphaFoldDB" id="A0A834KR67"/>
<sequence length="179" mass="19938">MTSSFRWLTLPPNVELGLSDAIIPTQSKHYQITSTARRRNSNVMTAGAQKSSHDRVGSSWVGFYIGLQNPHGLAMTGVFATQRSTAITARYMDTAGWGLVPRLYRSVQWGNGTEPGMPGPCLILRTWMEHVIQGHSTTSLQTATFANKQQRSVVTYENWQLMATSNDIRRHSSINGNNR</sequence>
<evidence type="ECO:0000313" key="1">
    <source>
        <dbReference type="EMBL" id="KAF7411478.1"/>
    </source>
</evidence>
<dbReference type="Proteomes" id="UP000614350">
    <property type="component" value="Unassembled WGS sequence"/>
</dbReference>
<proteinExistence type="predicted"/>
<reference evidence="1" key="1">
    <citation type="journal article" date="2020" name="G3 (Bethesda)">
        <title>High-Quality Assemblies for Three Invasive Social Wasps from the &lt;i&gt;Vespula&lt;/i&gt; Genus.</title>
        <authorList>
            <person name="Harrop T.W.R."/>
            <person name="Guhlin J."/>
            <person name="McLaughlin G.M."/>
            <person name="Permina E."/>
            <person name="Stockwell P."/>
            <person name="Gilligan J."/>
            <person name="Le Lec M.F."/>
            <person name="Gruber M.A.M."/>
            <person name="Quinn O."/>
            <person name="Lovegrove M."/>
            <person name="Duncan E.J."/>
            <person name="Remnant E.J."/>
            <person name="Van Eeckhoven J."/>
            <person name="Graham B."/>
            <person name="Knapp R.A."/>
            <person name="Langford K.W."/>
            <person name="Kronenberg Z."/>
            <person name="Press M.O."/>
            <person name="Eacker S.M."/>
            <person name="Wilson-Rankin E.E."/>
            <person name="Purcell J."/>
            <person name="Lester P.J."/>
            <person name="Dearden P.K."/>
        </authorList>
    </citation>
    <scope>NUCLEOTIDE SEQUENCE</scope>
    <source>
        <strain evidence="1">Marl-1</strain>
    </source>
</reference>
<accession>A0A834KR67</accession>
<gene>
    <name evidence="1" type="ORF">HZH66_000374</name>
</gene>